<dbReference type="GO" id="GO:0046872">
    <property type="term" value="F:metal ion binding"/>
    <property type="evidence" value="ECO:0007669"/>
    <property type="project" value="UniProtKB-KW"/>
</dbReference>
<dbReference type="EMBL" id="FOIZ01000001">
    <property type="protein sequence ID" value="SEW19778.1"/>
    <property type="molecule type" value="Genomic_DNA"/>
</dbReference>
<dbReference type="SMART" id="SM00849">
    <property type="entry name" value="Lactamase_B"/>
    <property type="match status" value="1"/>
</dbReference>
<dbReference type="AlphaFoldDB" id="A0A1I0PYZ2"/>
<proteinExistence type="inferred from homology"/>
<dbReference type="OrthoDB" id="9773738at2"/>
<dbReference type="RefSeq" id="WP_089994673.1">
    <property type="nucleotide sequence ID" value="NZ_FOIZ01000001.1"/>
</dbReference>
<dbReference type="InterPro" id="IPR006311">
    <property type="entry name" value="TAT_signal"/>
</dbReference>
<dbReference type="Pfam" id="PF00753">
    <property type="entry name" value="Lactamase_B"/>
    <property type="match status" value="1"/>
</dbReference>
<dbReference type="STRING" id="364200.SAMN04488515_1542"/>
<protein>
    <submittedName>
        <fullName evidence="6">Glyoxylase, beta-lactamase superfamily II</fullName>
    </submittedName>
</protein>
<gene>
    <name evidence="6" type="ORF">SAMN04488515_1542</name>
</gene>
<sequence length="306" mass="33068">MAIDRRDYLRGMGAIGLTLAMPTPLWSQSNVIAGQARLDTLSDGNLVLPKSFILGEMSPPGADEILTRYGLAGDTLTPDCNVTLFRDGTRTVLFDAGAGADFMPTTGRLIEAFDTLGVDPFDVTDVVFTHAHPDHIWGLLDDFGDLSFPEADYHIGADEFAYWTDPNTVSTIGTERQSFAVGAANRLAEIADRIILFDDGAEVLPGIHSRATPGHTPGHMAFVVTVGREEIMVVGDAIGNHHIAFERPGWISGSDQDGTLGAKTRQMLLDQLAHDQMRFVGFHLPNGGLGRAEKRDEGFVFVGEDS</sequence>
<dbReference type="InterPro" id="IPR036866">
    <property type="entry name" value="RibonucZ/Hydroxyglut_hydro"/>
</dbReference>
<keyword evidence="3" id="KW-0378">Hydrolase</keyword>
<evidence type="ECO:0000313" key="6">
    <source>
        <dbReference type="EMBL" id="SEW19778.1"/>
    </source>
</evidence>
<dbReference type="GO" id="GO:0016787">
    <property type="term" value="F:hydrolase activity"/>
    <property type="evidence" value="ECO:0007669"/>
    <property type="project" value="UniProtKB-KW"/>
</dbReference>
<comment type="similarity">
    <text evidence="1">Belongs to the metallo-beta-lactamase superfamily.</text>
</comment>
<dbReference type="InterPro" id="IPR001279">
    <property type="entry name" value="Metallo-B-lactamas"/>
</dbReference>
<dbReference type="Gene3D" id="3.60.15.10">
    <property type="entry name" value="Ribonuclease Z/Hydroxyacylglutathione hydrolase-like"/>
    <property type="match status" value="1"/>
</dbReference>
<feature type="domain" description="Metallo-beta-lactamase" evidence="5">
    <location>
        <begin position="79"/>
        <end position="283"/>
    </location>
</feature>
<evidence type="ECO:0000256" key="4">
    <source>
        <dbReference type="ARBA" id="ARBA00022833"/>
    </source>
</evidence>
<name>A0A1I0PYZ2_9RHOB</name>
<evidence type="ECO:0000259" key="5">
    <source>
        <dbReference type="SMART" id="SM00849"/>
    </source>
</evidence>
<keyword evidence="2" id="KW-0479">Metal-binding</keyword>
<keyword evidence="7" id="KW-1185">Reference proteome</keyword>
<dbReference type="PANTHER" id="PTHR42978">
    <property type="entry name" value="QUORUM-QUENCHING LACTONASE YTNP-RELATED-RELATED"/>
    <property type="match status" value="1"/>
</dbReference>
<accession>A0A1I0PYZ2</accession>
<reference evidence="6 7" key="1">
    <citation type="submission" date="2016-10" db="EMBL/GenBank/DDBJ databases">
        <authorList>
            <person name="de Groot N.N."/>
        </authorList>
    </citation>
    <scope>NUCLEOTIDE SEQUENCE [LARGE SCALE GENOMIC DNA]</scope>
    <source>
        <strain evidence="6 7">DSM 17925</strain>
    </source>
</reference>
<keyword evidence="4" id="KW-0862">Zinc</keyword>
<dbReference type="PANTHER" id="PTHR42978:SF6">
    <property type="entry name" value="QUORUM-QUENCHING LACTONASE YTNP-RELATED"/>
    <property type="match status" value="1"/>
</dbReference>
<evidence type="ECO:0000256" key="1">
    <source>
        <dbReference type="ARBA" id="ARBA00007749"/>
    </source>
</evidence>
<dbReference type="Proteomes" id="UP000199167">
    <property type="component" value="Unassembled WGS sequence"/>
</dbReference>
<dbReference type="PROSITE" id="PS51318">
    <property type="entry name" value="TAT"/>
    <property type="match status" value="1"/>
</dbReference>
<dbReference type="SUPFAM" id="SSF56281">
    <property type="entry name" value="Metallo-hydrolase/oxidoreductase"/>
    <property type="match status" value="1"/>
</dbReference>
<dbReference type="CDD" id="cd07720">
    <property type="entry name" value="OPHC2-like_MBL-fold"/>
    <property type="match status" value="1"/>
</dbReference>
<evidence type="ECO:0000313" key="7">
    <source>
        <dbReference type="Proteomes" id="UP000199167"/>
    </source>
</evidence>
<organism evidence="6 7">
    <name type="scientific">Cognatiyoonia koreensis</name>
    <dbReference type="NCBI Taxonomy" id="364200"/>
    <lineage>
        <taxon>Bacteria</taxon>
        <taxon>Pseudomonadati</taxon>
        <taxon>Pseudomonadota</taxon>
        <taxon>Alphaproteobacteria</taxon>
        <taxon>Rhodobacterales</taxon>
        <taxon>Paracoccaceae</taxon>
        <taxon>Cognatiyoonia</taxon>
    </lineage>
</organism>
<evidence type="ECO:0000256" key="2">
    <source>
        <dbReference type="ARBA" id="ARBA00022723"/>
    </source>
</evidence>
<dbReference type="InterPro" id="IPR051013">
    <property type="entry name" value="MBL_superfamily_lactonases"/>
</dbReference>
<evidence type="ECO:0000256" key="3">
    <source>
        <dbReference type="ARBA" id="ARBA00022801"/>
    </source>
</evidence>